<keyword evidence="3" id="KW-0408">Iron</keyword>
<dbReference type="EMBL" id="UINC01107218">
    <property type="protein sequence ID" value="SVC72422.1"/>
    <property type="molecule type" value="Genomic_DNA"/>
</dbReference>
<evidence type="ECO:0000313" key="5">
    <source>
        <dbReference type="EMBL" id="SVC72422.1"/>
    </source>
</evidence>
<dbReference type="GO" id="GO:0046872">
    <property type="term" value="F:metal ion binding"/>
    <property type="evidence" value="ECO:0007669"/>
    <property type="project" value="UniProtKB-KW"/>
</dbReference>
<dbReference type="SUPFAM" id="SSF47188">
    <property type="entry name" value="Hemerythrin-like"/>
    <property type="match status" value="1"/>
</dbReference>
<accession>A0A382PKC9</accession>
<dbReference type="AlphaFoldDB" id="A0A382PKC9"/>
<name>A0A382PKC9_9ZZZZ</name>
<comment type="similarity">
    <text evidence="1">Belongs to the hemerythrin family.</text>
</comment>
<dbReference type="GO" id="GO:0003677">
    <property type="term" value="F:DNA binding"/>
    <property type="evidence" value="ECO:0007669"/>
    <property type="project" value="InterPro"/>
</dbReference>
<keyword evidence="2" id="KW-0479">Metal-binding</keyword>
<dbReference type="PANTHER" id="PTHR37164">
    <property type="entry name" value="BACTERIOHEMERYTHRIN"/>
    <property type="match status" value="1"/>
</dbReference>
<evidence type="ECO:0000256" key="2">
    <source>
        <dbReference type="ARBA" id="ARBA00022723"/>
    </source>
</evidence>
<dbReference type="InterPro" id="IPR010982">
    <property type="entry name" value="Lambda_DNA-bd_dom_sf"/>
</dbReference>
<proteinExistence type="inferred from homology"/>
<dbReference type="Pfam" id="PF01814">
    <property type="entry name" value="Hemerythrin"/>
    <property type="match status" value="1"/>
</dbReference>
<dbReference type="CDD" id="cd12107">
    <property type="entry name" value="Hemerythrin"/>
    <property type="match status" value="1"/>
</dbReference>
<evidence type="ECO:0000256" key="1">
    <source>
        <dbReference type="ARBA" id="ARBA00010587"/>
    </source>
</evidence>
<evidence type="ECO:0000256" key="3">
    <source>
        <dbReference type="ARBA" id="ARBA00023004"/>
    </source>
</evidence>
<dbReference type="CDD" id="cd00093">
    <property type="entry name" value="HTH_XRE"/>
    <property type="match status" value="1"/>
</dbReference>
<gene>
    <name evidence="5" type="ORF">METZ01_LOCUS325276</name>
</gene>
<evidence type="ECO:0000259" key="4">
    <source>
        <dbReference type="PROSITE" id="PS50943"/>
    </source>
</evidence>
<dbReference type="SUPFAM" id="SSF47413">
    <property type="entry name" value="lambda repressor-like DNA-binding domains"/>
    <property type="match status" value="1"/>
</dbReference>
<sequence>MKTIGRRMRFYRTIGAKLKGGEMAAILNISQGSYSDLEHDHAKPSSDTLIRYCTETDINIFWLLTGEGKMARPIGEVEKEKEENSEISIIWQNGMVVGNHQVDNDHKYLISLINTIQAAVNCGLGKEVILNYIAQLLSYTEVHFKREEEIQRSIKFNSLDEHKESHKRLLDQLISLRNEVGSAEPGEHQKAILEILFNDLTEWLFRHMLDEDLKMTEYFNLEKNHRVEDNSEE</sequence>
<dbReference type="InterPro" id="IPR012827">
    <property type="entry name" value="Hemerythrin_metal-bd"/>
</dbReference>
<dbReference type="PROSITE" id="PS50943">
    <property type="entry name" value="HTH_CROC1"/>
    <property type="match status" value="1"/>
</dbReference>
<dbReference type="NCBIfam" id="NF033749">
    <property type="entry name" value="bact_hemeryth"/>
    <property type="match status" value="1"/>
</dbReference>
<dbReference type="InterPro" id="IPR050669">
    <property type="entry name" value="Hemerythrin"/>
</dbReference>
<dbReference type="Gene3D" id="1.20.120.50">
    <property type="entry name" value="Hemerythrin-like"/>
    <property type="match status" value="1"/>
</dbReference>
<dbReference type="Gene3D" id="1.10.260.40">
    <property type="entry name" value="lambda repressor-like DNA-binding domains"/>
    <property type="match status" value="1"/>
</dbReference>
<dbReference type="PANTHER" id="PTHR37164:SF1">
    <property type="entry name" value="BACTERIOHEMERYTHRIN"/>
    <property type="match status" value="1"/>
</dbReference>
<organism evidence="5">
    <name type="scientific">marine metagenome</name>
    <dbReference type="NCBI Taxonomy" id="408172"/>
    <lineage>
        <taxon>unclassified sequences</taxon>
        <taxon>metagenomes</taxon>
        <taxon>ecological metagenomes</taxon>
    </lineage>
</organism>
<reference evidence="5" key="1">
    <citation type="submission" date="2018-05" db="EMBL/GenBank/DDBJ databases">
        <authorList>
            <person name="Lanie J.A."/>
            <person name="Ng W.-L."/>
            <person name="Kazmierczak K.M."/>
            <person name="Andrzejewski T.M."/>
            <person name="Davidsen T.M."/>
            <person name="Wayne K.J."/>
            <person name="Tettelin H."/>
            <person name="Glass J.I."/>
            <person name="Rusch D."/>
            <person name="Podicherti R."/>
            <person name="Tsui H.-C.T."/>
            <person name="Winkler M.E."/>
        </authorList>
    </citation>
    <scope>NUCLEOTIDE SEQUENCE</scope>
</reference>
<feature type="domain" description="HTH cro/C1-type" evidence="4">
    <location>
        <begin position="22"/>
        <end position="63"/>
    </location>
</feature>
<dbReference type="InterPro" id="IPR035938">
    <property type="entry name" value="Hemerythrin-like_sf"/>
</dbReference>
<dbReference type="InterPro" id="IPR001387">
    <property type="entry name" value="Cro/C1-type_HTH"/>
</dbReference>
<dbReference type="NCBIfam" id="TIGR02481">
    <property type="entry name" value="hemeryth_dom"/>
    <property type="match status" value="1"/>
</dbReference>
<dbReference type="InterPro" id="IPR012312">
    <property type="entry name" value="Hemerythrin-like"/>
</dbReference>
<protein>
    <recommendedName>
        <fullName evidence="4">HTH cro/C1-type domain-containing protein</fullName>
    </recommendedName>
</protein>